<reference evidence="1" key="3">
    <citation type="submission" date="2025-09" db="UniProtKB">
        <authorList>
            <consortium name="Ensembl"/>
        </authorList>
    </citation>
    <scope>IDENTIFICATION</scope>
</reference>
<evidence type="ECO:0000313" key="1">
    <source>
        <dbReference type="Ensembl" id="ENSCINP00000029901.1"/>
    </source>
</evidence>
<reference evidence="1" key="2">
    <citation type="submission" date="2025-08" db="UniProtKB">
        <authorList>
            <consortium name="Ensembl"/>
        </authorList>
    </citation>
    <scope>IDENTIFICATION</scope>
</reference>
<evidence type="ECO:0000313" key="2">
    <source>
        <dbReference type="Proteomes" id="UP000008144"/>
    </source>
</evidence>
<accession>H2XJR9</accession>
<reference evidence="2" key="1">
    <citation type="journal article" date="2002" name="Science">
        <title>The draft genome of Ciona intestinalis: insights into chordate and vertebrate origins.</title>
        <authorList>
            <person name="Dehal P."/>
            <person name="Satou Y."/>
            <person name="Campbell R.K."/>
            <person name="Chapman J."/>
            <person name="Degnan B."/>
            <person name="De Tomaso A."/>
            <person name="Davidson B."/>
            <person name="Di Gregorio A."/>
            <person name="Gelpke M."/>
            <person name="Goodstein D.M."/>
            <person name="Harafuji N."/>
            <person name="Hastings K.E."/>
            <person name="Ho I."/>
            <person name="Hotta K."/>
            <person name="Huang W."/>
            <person name="Kawashima T."/>
            <person name="Lemaire P."/>
            <person name="Martinez D."/>
            <person name="Meinertzhagen I.A."/>
            <person name="Necula S."/>
            <person name="Nonaka M."/>
            <person name="Putnam N."/>
            <person name="Rash S."/>
            <person name="Saiga H."/>
            <person name="Satake M."/>
            <person name="Terry A."/>
            <person name="Yamada L."/>
            <person name="Wang H.G."/>
            <person name="Awazu S."/>
            <person name="Azumi K."/>
            <person name="Boore J."/>
            <person name="Branno M."/>
            <person name="Chin-Bow S."/>
            <person name="DeSantis R."/>
            <person name="Doyle S."/>
            <person name="Francino P."/>
            <person name="Keys D.N."/>
            <person name="Haga S."/>
            <person name="Hayashi H."/>
            <person name="Hino K."/>
            <person name="Imai K.S."/>
            <person name="Inaba K."/>
            <person name="Kano S."/>
            <person name="Kobayashi K."/>
            <person name="Kobayashi M."/>
            <person name="Lee B.I."/>
            <person name="Makabe K.W."/>
            <person name="Manohar C."/>
            <person name="Matassi G."/>
            <person name="Medina M."/>
            <person name="Mochizuki Y."/>
            <person name="Mount S."/>
            <person name="Morishita T."/>
            <person name="Miura S."/>
            <person name="Nakayama A."/>
            <person name="Nishizaka S."/>
            <person name="Nomoto H."/>
            <person name="Ohta F."/>
            <person name="Oishi K."/>
            <person name="Rigoutsos I."/>
            <person name="Sano M."/>
            <person name="Sasaki A."/>
            <person name="Sasakura Y."/>
            <person name="Shoguchi E."/>
            <person name="Shin-i T."/>
            <person name="Spagnuolo A."/>
            <person name="Stainier D."/>
            <person name="Suzuki M.M."/>
            <person name="Tassy O."/>
            <person name="Takatori N."/>
            <person name="Tokuoka M."/>
            <person name="Yagi K."/>
            <person name="Yoshizaki F."/>
            <person name="Wada S."/>
            <person name="Zhang C."/>
            <person name="Hyatt P.D."/>
            <person name="Larimer F."/>
            <person name="Detter C."/>
            <person name="Doggett N."/>
            <person name="Glavina T."/>
            <person name="Hawkins T."/>
            <person name="Richardson P."/>
            <person name="Lucas S."/>
            <person name="Kohara Y."/>
            <person name="Levine M."/>
            <person name="Satoh N."/>
            <person name="Rokhsar D.S."/>
        </authorList>
    </citation>
    <scope>NUCLEOTIDE SEQUENCE [LARGE SCALE GENOMIC DNA]</scope>
</reference>
<keyword evidence="2" id="KW-1185">Reference proteome</keyword>
<dbReference type="AlphaFoldDB" id="H2XJR9"/>
<dbReference type="Proteomes" id="UP000008144">
    <property type="component" value="Unassembled WGS sequence"/>
</dbReference>
<dbReference type="InParanoid" id="H2XJR9"/>
<sequence>MFMDAHCIPARTFSGTDLSVSFKLNCRRSPFNLPSSSS</sequence>
<name>H2XJR9_CIOIN</name>
<organism evidence="1 2">
    <name type="scientific">Ciona intestinalis</name>
    <name type="common">Transparent sea squirt</name>
    <name type="synonym">Ascidia intestinalis</name>
    <dbReference type="NCBI Taxonomy" id="7719"/>
    <lineage>
        <taxon>Eukaryota</taxon>
        <taxon>Metazoa</taxon>
        <taxon>Chordata</taxon>
        <taxon>Tunicata</taxon>
        <taxon>Ascidiacea</taxon>
        <taxon>Phlebobranchia</taxon>
        <taxon>Cionidae</taxon>
        <taxon>Ciona</taxon>
    </lineage>
</organism>
<proteinExistence type="predicted"/>
<dbReference type="HOGENOM" id="CLU_3335291_0_0_1"/>
<protein>
    <submittedName>
        <fullName evidence="1">Uncharacterized protein</fullName>
    </submittedName>
</protein>
<dbReference type="Ensembl" id="ENSCINT00000030797.1">
    <property type="protein sequence ID" value="ENSCINP00000029901.1"/>
    <property type="gene ID" value="ENSCING00000021724.1"/>
</dbReference>